<dbReference type="Gene3D" id="3.40.50.410">
    <property type="entry name" value="von Willebrand factor, type A domain"/>
    <property type="match status" value="1"/>
</dbReference>
<dbReference type="InterPro" id="IPR045052">
    <property type="entry name" value="Copine"/>
</dbReference>
<evidence type="ECO:0000256" key="8">
    <source>
        <dbReference type="ARBA" id="ARBA00022553"/>
    </source>
</evidence>
<dbReference type="FunFam" id="2.60.40.150:FF:000042">
    <property type="entry name" value="Copine 3"/>
    <property type="match status" value="1"/>
</dbReference>
<evidence type="ECO:0000256" key="5">
    <source>
        <dbReference type="ARBA" id="ARBA00009048"/>
    </source>
</evidence>
<evidence type="ECO:0000256" key="10">
    <source>
        <dbReference type="ARBA" id="ARBA00022737"/>
    </source>
</evidence>
<keyword evidence="6" id="KW-1003">Cell membrane</keyword>
<evidence type="ECO:0000256" key="18">
    <source>
        <dbReference type="ARBA" id="ARBA00076171"/>
    </source>
</evidence>
<dbReference type="PANTHER" id="PTHR10857">
    <property type="entry name" value="COPINE"/>
    <property type="match status" value="1"/>
</dbReference>
<dbReference type="GO" id="GO:0046872">
    <property type="term" value="F:metal ion binding"/>
    <property type="evidence" value="ECO:0007669"/>
    <property type="project" value="UniProtKB-KW"/>
</dbReference>
<dbReference type="SUPFAM" id="SSF53300">
    <property type="entry name" value="vWA-like"/>
    <property type="match status" value="1"/>
</dbReference>
<dbReference type="Pfam" id="PF07002">
    <property type="entry name" value="Copine"/>
    <property type="match status" value="1"/>
</dbReference>
<dbReference type="InParanoid" id="C3YBH2"/>
<dbReference type="SMART" id="SM00239">
    <property type="entry name" value="C2"/>
    <property type="match status" value="2"/>
</dbReference>
<dbReference type="GO" id="GO:0071277">
    <property type="term" value="P:cellular response to calcium ion"/>
    <property type="evidence" value="ECO:0007669"/>
    <property type="project" value="UniProtKB-ARBA"/>
</dbReference>
<keyword evidence="10" id="KW-0677">Repeat</keyword>
<accession>C3YBH2</accession>
<dbReference type="InterPro" id="IPR002035">
    <property type="entry name" value="VWF_A"/>
</dbReference>
<name>C3YBH2_BRAFL</name>
<dbReference type="GO" id="GO:0005886">
    <property type="term" value="C:plasma membrane"/>
    <property type="evidence" value="ECO:0007669"/>
    <property type="project" value="UniProtKB-SubCell"/>
</dbReference>
<comment type="similarity">
    <text evidence="5">Belongs to the copine family.</text>
</comment>
<evidence type="ECO:0000256" key="13">
    <source>
        <dbReference type="ARBA" id="ARBA00023136"/>
    </source>
</evidence>
<dbReference type="InterPro" id="IPR035892">
    <property type="entry name" value="C2_domain_sf"/>
</dbReference>
<evidence type="ECO:0000256" key="17">
    <source>
        <dbReference type="ARBA" id="ARBA00074834"/>
    </source>
</evidence>
<dbReference type="InterPro" id="IPR010734">
    <property type="entry name" value="Copine_C"/>
</dbReference>
<gene>
    <name evidence="20" type="ORF">BRAFLDRAFT_118500</name>
</gene>
<evidence type="ECO:0000256" key="4">
    <source>
        <dbReference type="ARBA" id="ARBA00004496"/>
    </source>
</evidence>
<dbReference type="CDD" id="cd04047">
    <property type="entry name" value="C2B_Copine"/>
    <property type="match status" value="1"/>
</dbReference>
<evidence type="ECO:0000256" key="6">
    <source>
        <dbReference type="ARBA" id="ARBA00022475"/>
    </source>
</evidence>
<evidence type="ECO:0000256" key="1">
    <source>
        <dbReference type="ARBA" id="ARBA00004123"/>
    </source>
</evidence>
<evidence type="ECO:0000256" key="11">
    <source>
        <dbReference type="ARBA" id="ARBA00022837"/>
    </source>
</evidence>
<evidence type="ECO:0000259" key="19">
    <source>
        <dbReference type="PROSITE" id="PS50004"/>
    </source>
</evidence>
<comment type="function">
    <text evidence="15">Calcium-dependent phospholipid-binding protein that plays a role in ERBB2-mediated tumor cell migration in response to growth factor heregulin stimulation.</text>
</comment>
<keyword evidence="11" id="KW-0106">Calcium</keyword>
<keyword evidence="7" id="KW-0963">Cytoplasm</keyword>
<dbReference type="Gene3D" id="2.60.40.150">
    <property type="entry name" value="C2 domain"/>
    <property type="match status" value="2"/>
</dbReference>
<dbReference type="GO" id="GO:0005634">
    <property type="term" value="C:nucleus"/>
    <property type="evidence" value="ECO:0007669"/>
    <property type="project" value="UniProtKB-SubCell"/>
</dbReference>
<dbReference type="CDD" id="cd04048">
    <property type="entry name" value="C2A_Copine"/>
    <property type="match status" value="1"/>
</dbReference>
<keyword evidence="8" id="KW-0597">Phosphoprotein</keyword>
<dbReference type="GO" id="GO:0005925">
    <property type="term" value="C:focal adhesion"/>
    <property type="evidence" value="ECO:0007669"/>
    <property type="project" value="UniProtKB-SubCell"/>
</dbReference>
<evidence type="ECO:0000256" key="3">
    <source>
        <dbReference type="ARBA" id="ARBA00004246"/>
    </source>
</evidence>
<keyword evidence="13" id="KW-0472">Membrane</keyword>
<evidence type="ECO:0000313" key="20">
    <source>
        <dbReference type="EMBL" id="EEN62329.1"/>
    </source>
</evidence>
<dbReference type="Pfam" id="PF00168">
    <property type="entry name" value="C2"/>
    <property type="match status" value="2"/>
</dbReference>
<organism>
    <name type="scientific">Branchiostoma floridae</name>
    <name type="common">Florida lancelet</name>
    <name type="synonym">Amphioxus</name>
    <dbReference type="NCBI Taxonomy" id="7739"/>
    <lineage>
        <taxon>Eukaryota</taxon>
        <taxon>Metazoa</taxon>
        <taxon>Chordata</taxon>
        <taxon>Cephalochordata</taxon>
        <taxon>Leptocardii</taxon>
        <taxon>Amphioxiformes</taxon>
        <taxon>Branchiostomatidae</taxon>
        <taxon>Branchiostoma</taxon>
    </lineage>
</organism>
<keyword evidence="14" id="KW-0539">Nucleus</keyword>
<evidence type="ECO:0000256" key="9">
    <source>
        <dbReference type="ARBA" id="ARBA00022723"/>
    </source>
</evidence>
<dbReference type="PROSITE" id="PS50004">
    <property type="entry name" value="C2"/>
    <property type="match status" value="2"/>
</dbReference>
<evidence type="ECO:0000256" key="14">
    <source>
        <dbReference type="ARBA" id="ARBA00023242"/>
    </source>
</evidence>
<evidence type="ECO:0000256" key="2">
    <source>
        <dbReference type="ARBA" id="ARBA00004236"/>
    </source>
</evidence>
<evidence type="ECO:0000256" key="7">
    <source>
        <dbReference type="ARBA" id="ARBA00022490"/>
    </source>
</evidence>
<dbReference type="eggNOG" id="KOG1327">
    <property type="taxonomic scope" value="Eukaryota"/>
</dbReference>
<keyword evidence="12" id="KW-0965">Cell junction</keyword>
<comment type="subcellular location">
    <subcellularLocation>
        <location evidence="3">Cell junction</location>
        <location evidence="3">Focal adhesion</location>
    </subcellularLocation>
    <subcellularLocation>
        <location evidence="2">Cell membrane</location>
    </subcellularLocation>
    <subcellularLocation>
        <location evidence="4">Cytoplasm</location>
    </subcellularLocation>
    <subcellularLocation>
        <location evidence="1">Nucleus</location>
    </subcellularLocation>
</comment>
<evidence type="ECO:0000256" key="16">
    <source>
        <dbReference type="ARBA" id="ARBA00065466"/>
    </source>
</evidence>
<dbReference type="CDD" id="cd01459">
    <property type="entry name" value="vWA_copine_like"/>
    <property type="match status" value="1"/>
</dbReference>
<dbReference type="AlphaFoldDB" id="C3YBH2"/>
<dbReference type="SUPFAM" id="SSF49562">
    <property type="entry name" value="C2 domain (Calcium/lipid-binding domain, CaLB)"/>
    <property type="match status" value="2"/>
</dbReference>
<evidence type="ECO:0000256" key="15">
    <source>
        <dbReference type="ARBA" id="ARBA00058857"/>
    </source>
</evidence>
<dbReference type="GO" id="GO:0005737">
    <property type="term" value="C:cytoplasm"/>
    <property type="evidence" value="ECO:0007669"/>
    <property type="project" value="UniProtKB-SubCell"/>
</dbReference>
<dbReference type="InterPro" id="IPR036465">
    <property type="entry name" value="vWFA_dom_sf"/>
</dbReference>
<reference evidence="20" key="1">
    <citation type="journal article" date="2008" name="Nature">
        <title>The amphioxus genome and the evolution of the chordate karyotype.</title>
        <authorList>
            <consortium name="US DOE Joint Genome Institute (JGI-PGF)"/>
            <person name="Putnam N.H."/>
            <person name="Butts T."/>
            <person name="Ferrier D.E.K."/>
            <person name="Furlong R.F."/>
            <person name="Hellsten U."/>
            <person name="Kawashima T."/>
            <person name="Robinson-Rechavi M."/>
            <person name="Shoguchi E."/>
            <person name="Terry A."/>
            <person name="Yu J.-K."/>
            <person name="Benito-Gutierrez E.L."/>
            <person name="Dubchak I."/>
            <person name="Garcia-Fernandez J."/>
            <person name="Gibson-Brown J.J."/>
            <person name="Grigoriev I.V."/>
            <person name="Horton A.C."/>
            <person name="de Jong P.J."/>
            <person name="Jurka J."/>
            <person name="Kapitonov V.V."/>
            <person name="Kohara Y."/>
            <person name="Kuroki Y."/>
            <person name="Lindquist E."/>
            <person name="Lucas S."/>
            <person name="Osoegawa K."/>
            <person name="Pennacchio L.A."/>
            <person name="Salamov A.A."/>
            <person name="Satou Y."/>
            <person name="Sauka-Spengler T."/>
            <person name="Schmutz J."/>
            <person name="Shin-I T."/>
            <person name="Toyoda A."/>
            <person name="Bronner-Fraser M."/>
            <person name="Fujiyama A."/>
            <person name="Holland L.Z."/>
            <person name="Holland P.W.H."/>
            <person name="Satoh N."/>
            <person name="Rokhsar D.S."/>
        </authorList>
    </citation>
    <scope>NUCLEOTIDE SEQUENCE [LARGE SCALE GENOMIC DNA]</scope>
    <source>
        <strain evidence="20">S238N-H82</strain>
        <tissue evidence="20">Testes</tissue>
    </source>
</reference>
<evidence type="ECO:0000256" key="12">
    <source>
        <dbReference type="ARBA" id="ARBA00022949"/>
    </source>
</evidence>
<feature type="domain" description="C2" evidence="19">
    <location>
        <begin position="136"/>
        <end position="270"/>
    </location>
</feature>
<sequence>MAFSYGQQQQRPPVGGPPVSKVELSVSCEHLMNKDTTSKSDPICVLMMQEGDKWFEFGRTEQVVNTLDPLFSTKFDVDYYFEEVQKLKFTVYDVDNATSTLDDDDFLGSLECTLGQIVSHGTYKQPLILKTGKPAGKGEIKVSMVLASNNCYIVAQELTDHHVVDINFRAHKLDKKDTFSKSDPYLEIHKQGKDGFWQLVHRTEVVKNNLSPTWKDFTLTVQSVCNGDYEKQLKLVCYDWDSDGSHDLIGEATTTLRQMIDDNQGGRRQVEFPCINPKKTKKSSYKDSGILFLTKCILRKEYSFLDYVFGGCQINFTVGIDFTASNGNPKDPASLHYLSHGLPNQYQLAIGSVGGVVQDYDTDKMFPSLGFGAKIPPDFQVSHEFALNFNPQNPYCMGVDGILTAYQNALPQIQLYGPTNASPIINHVARFAAEAAQKPGASGYYVLLLLTDGVLTDMDATREAIVRASHLPMSIIIVGVGGADFADMEILDGDDGVLKSPRGEPVLRDIVQFVPFRQFQNKHSAELAKAVLAEVPRQVVTYFTKKNILPNNARPL</sequence>
<dbReference type="SMART" id="SM00327">
    <property type="entry name" value="VWA"/>
    <property type="match status" value="1"/>
</dbReference>
<dbReference type="InterPro" id="IPR037768">
    <property type="entry name" value="C2B_Copine"/>
</dbReference>
<feature type="domain" description="C2" evidence="19">
    <location>
        <begin position="1"/>
        <end position="127"/>
    </location>
</feature>
<comment type="subunit">
    <text evidence="16">Monomer. Interacts with ERBB2 (preferentially with the tyrosine phosphorylated form); this interaction occurs at the cell membrane and is increased in a growth factor heregulin-dependent manner. Interacts with SHC1; this interaction may mediate the binding of CPNE3 with ERBB2. Interacts with RACK1.</text>
</comment>
<dbReference type="InterPro" id="IPR000008">
    <property type="entry name" value="C2_dom"/>
</dbReference>
<protein>
    <recommendedName>
        <fullName evidence="17">Copine-3</fullName>
    </recommendedName>
    <alternativeName>
        <fullName evidence="18">Copine III</fullName>
    </alternativeName>
</protein>
<keyword evidence="9" id="KW-0479">Metal-binding</keyword>
<dbReference type="GO" id="GO:0005544">
    <property type="term" value="F:calcium-dependent phospholipid binding"/>
    <property type="evidence" value="ECO:0007669"/>
    <property type="project" value="InterPro"/>
</dbReference>
<proteinExistence type="inferred from homology"/>
<dbReference type="PANTHER" id="PTHR10857:SF102">
    <property type="entry name" value="C2 DOMAIN-CONTAINING PROTEIN"/>
    <property type="match status" value="1"/>
</dbReference>
<dbReference type="FunFam" id="2.60.40.150:FF:000099">
    <property type="entry name" value="Copine 3"/>
    <property type="match status" value="1"/>
</dbReference>
<dbReference type="EMBL" id="GG666497">
    <property type="protein sequence ID" value="EEN62329.1"/>
    <property type="molecule type" value="Genomic_DNA"/>
</dbReference>